<dbReference type="InterPro" id="IPR035500">
    <property type="entry name" value="NHR-like_dom_sf"/>
</dbReference>
<feature type="non-terminal residue" evidence="15">
    <location>
        <position position="1"/>
    </location>
</feature>
<keyword evidence="13" id="KW-0653">Protein transport</keyword>
<dbReference type="InterPro" id="IPR001628">
    <property type="entry name" value="Znf_hrmn_rcpt"/>
</dbReference>
<dbReference type="GO" id="GO:0043565">
    <property type="term" value="F:sequence-specific DNA binding"/>
    <property type="evidence" value="ECO:0007669"/>
    <property type="project" value="InterPro"/>
</dbReference>
<keyword evidence="10" id="KW-0804">Transcription</keyword>
<dbReference type="PRINTS" id="PR00047">
    <property type="entry name" value="STROIDFINGER"/>
</dbReference>
<comment type="subcellular location">
    <subcellularLocation>
        <location evidence="1">Nucleus</location>
    </subcellularLocation>
</comment>
<gene>
    <name evidence="15" type="ORF">MSPICULIGERA_LOCUS9607</name>
</gene>
<dbReference type="GO" id="GO:0006893">
    <property type="term" value="P:Golgi to plasma membrane transport"/>
    <property type="evidence" value="ECO:0007669"/>
    <property type="project" value="UniProtKB-UniRule"/>
</dbReference>
<dbReference type="GO" id="GO:0003700">
    <property type="term" value="F:DNA-binding transcription factor activity"/>
    <property type="evidence" value="ECO:0007669"/>
    <property type="project" value="InterPro"/>
</dbReference>
<evidence type="ECO:0000256" key="11">
    <source>
        <dbReference type="ARBA" id="ARBA00023170"/>
    </source>
</evidence>
<dbReference type="InterPro" id="IPR013088">
    <property type="entry name" value="Znf_NHR/GATA"/>
</dbReference>
<evidence type="ECO:0000256" key="13">
    <source>
        <dbReference type="RuleBase" id="RU365069"/>
    </source>
</evidence>
<dbReference type="SUPFAM" id="SSF48508">
    <property type="entry name" value="Nuclear receptor ligand-binding domain"/>
    <property type="match status" value="1"/>
</dbReference>
<dbReference type="FunFam" id="3.30.50.10:FF:000006">
    <property type="entry name" value="Nuclear receptor subfamily 5 group A member"/>
    <property type="match status" value="1"/>
</dbReference>
<dbReference type="EMBL" id="CATQJA010002546">
    <property type="protein sequence ID" value="CAJ0571185.1"/>
    <property type="molecule type" value="Genomic_DNA"/>
</dbReference>
<keyword evidence="3 13" id="KW-0813">Transport</keyword>
<dbReference type="GO" id="GO:0006887">
    <property type="term" value="P:exocytosis"/>
    <property type="evidence" value="ECO:0007669"/>
    <property type="project" value="UniProtKB-KW"/>
</dbReference>
<evidence type="ECO:0000313" key="16">
    <source>
        <dbReference type="Proteomes" id="UP001177023"/>
    </source>
</evidence>
<evidence type="ECO:0000256" key="12">
    <source>
        <dbReference type="ARBA" id="ARBA00023242"/>
    </source>
</evidence>
<protein>
    <recommendedName>
        <fullName evidence="13">Exocyst complex component 2</fullName>
    </recommendedName>
</protein>
<evidence type="ECO:0000259" key="14">
    <source>
        <dbReference type="PROSITE" id="PS51030"/>
    </source>
</evidence>
<dbReference type="InterPro" id="IPR039481">
    <property type="entry name" value="EXOC2/Sec5_N_dom"/>
</dbReference>
<evidence type="ECO:0000256" key="6">
    <source>
        <dbReference type="ARBA" id="ARBA00022771"/>
    </source>
</evidence>
<dbReference type="Proteomes" id="UP001177023">
    <property type="component" value="Unassembled WGS sequence"/>
</dbReference>
<keyword evidence="9" id="KW-0238">DNA-binding</keyword>
<keyword evidence="12" id="KW-0539">Nucleus</keyword>
<evidence type="ECO:0000256" key="5">
    <source>
        <dbReference type="ARBA" id="ARBA00022723"/>
    </source>
</evidence>
<dbReference type="GO" id="GO:0008270">
    <property type="term" value="F:zinc ion binding"/>
    <property type="evidence" value="ECO:0007669"/>
    <property type="project" value="UniProtKB-KW"/>
</dbReference>
<dbReference type="PROSITE" id="PS51030">
    <property type="entry name" value="NUCLEAR_REC_DBD_2"/>
    <property type="match status" value="1"/>
</dbReference>
<dbReference type="PANTHER" id="PTHR13043">
    <property type="entry name" value="EXOCYST COMPLEX COMPONENT SEC5"/>
    <property type="match status" value="1"/>
</dbReference>
<dbReference type="CDD" id="cd07164">
    <property type="entry name" value="NR_DBD_PNR_like_1"/>
    <property type="match status" value="1"/>
</dbReference>
<evidence type="ECO:0000313" key="15">
    <source>
        <dbReference type="EMBL" id="CAJ0571185.1"/>
    </source>
</evidence>
<keyword evidence="4 13" id="KW-0268">Exocytosis</keyword>
<dbReference type="Gene3D" id="1.10.565.10">
    <property type="entry name" value="Retinoid X Receptor"/>
    <property type="match status" value="1"/>
</dbReference>
<dbReference type="GO" id="GO:0005634">
    <property type="term" value="C:nucleus"/>
    <property type="evidence" value="ECO:0007669"/>
    <property type="project" value="UniProtKB-SubCell"/>
</dbReference>
<evidence type="ECO:0000256" key="4">
    <source>
        <dbReference type="ARBA" id="ARBA00022483"/>
    </source>
</evidence>
<dbReference type="Pfam" id="PF15469">
    <property type="entry name" value="Sec5"/>
    <property type="match status" value="1"/>
</dbReference>
<keyword evidence="5" id="KW-0479">Metal-binding</keyword>
<dbReference type="SMART" id="SM00399">
    <property type="entry name" value="ZnF_C4"/>
    <property type="match status" value="1"/>
</dbReference>
<comment type="subunit">
    <text evidence="13">Component of the exocyst complex.</text>
</comment>
<proteinExistence type="inferred from homology"/>
<evidence type="ECO:0000256" key="8">
    <source>
        <dbReference type="ARBA" id="ARBA00023015"/>
    </source>
</evidence>
<reference evidence="15" key="1">
    <citation type="submission" date="2023-06" db="EMBL/GenBank/DDBJ databases">
        <authorList>
            <person name="Delattre M."/>
        </authorList>
    </citation>
    <scope>NUCLEOTIDE SEQUENCE</scope>
    <source>
        <strain evidence="15">AF72</strain>
    </source>
</reference>
<accession>A0AA36CLA1</accession>
<evidence type="ECO:0000256" key="2">
    <source>
        <dbReference type="ARBA" id="ARBA00010578"/>
    </source>
</evidence>
<comment type="caution">
    <text evidence="15">The sequence shown here is derived from an EMBL/GenBank/DDBJ whole genome shotgun (WGS) entry which is preliminary data.</text>
</comment>
<keyword evidence="7" id="KW-0862">Zinc</keyword>
<feature type="domain" description="Nuclear receptor" evidence="14">
    <location>
        <begin position="9"/>
        <end position="84"/>
    </location>
</feature>
<evidence type="ECO:0000256" key="7">
    <source>
        <dbReference type="ARBA" id="ARBA00022833"/>
    </source>
</evidence>
<organism evidence="15 16">
    <name type="scientific">Mesorhabditis spiculigera</name>
    <dbReference type="NCBI Taxonomy" id="96644"/>
    <lineage>
        <taxon>Eukaryota</taxon>
        <taxon>Metazoa</taxon>
        <taxon>Ecdysozoa</taxon>
        <taxon>Nematoda</taxon>
        <taxon>Chromadorea</taxon>
        <taxon>Rhabditida</taxon>
        <taxon>Rhabditina</taxon>
        <taxon>Rhabditomorpha</taxon>
        <taxon>Rhabditoidea</taxon>
        <taxon>Rhabditidae</taxon>
        <taxon>Mesorhabditinae</taxon>
        <taxon>Mesorhabditis</taxon>
    </lineage>
</organism>
<dbReference type="InterPro" id="IPR029175">
    <property type="entry name" value="EXOC2/Sec5"/>
</dbReference>
<dbReference type="AlphaFoldDB" id="A0AA36CLA1"/>
<keyword evidence="16" id="KW-1185">Reference proteome</keyword>
<evidence type="ECO:0000256" key="1">
    <source>
        <dbReference type="ARBA" id="ARBA00004123"/>
    </source>
</evidence>
<dbReference type="PANTHER" id="PTHR13043:SF1">
    <property type="entry name" value="EXOCYST COMPLEX COMPONENT 2"/>
    <property type="match status" value="1"/>
</dbReference>
<evidence type="ECO:0000256" key="9">
    <source>
        <dbReference type="ARBA" id="ARBA00023125"/>
    </source>
</evidence>
<keyword evidence="8" id="KW-0805">Transcription regulation</keyword>
<keyword evidence="11" id="KW-0675">Receptor</keyword>
<comment type="function">
    <text evidence="13">Component of the exocyst complex involved in the docking of exocytic vesicles with fusion sites on the plasma membrane.</text>
</comment>
<sequence length="1011" mass="114844">MSGLILKSEVPCVVCGDRASGRHYGVLSCDGCRGFFKRSIRRNLVYSCKEGGACVVDVVRRNQCQACRFSKCLDMKMNRHAVQNERSICPPKRKSGDFLMEEVPYTMVTVATNLTKEPKSKETGFTIRQLLSVVGTSTVPQSVALLASVVRWCAVVPPISQLNAQDKRVLFYNSWHSLFLAHIMQKTGKTKLTELPANERIRLLGKTVADLGLSALEQWTITTIIMFRAEDGRFEEPHIIKNIQHQATALFLETTKQDPSRQAQIVALLTNITAINADEVRKTFFAAQSLVELEHICRTQITLRGEFLGHDANDVVMLFICGTDCLHSVNLDQLRAGLVNLDREKLSEVKKTEEMHKANLYSLISCVDSLAALHVELAKAKETGEFAVIKQIATQIKDARSEAETVFKDVLARKDKADSTRNALSVLTRFKFIFFLNKSIDENMAKGEYSTILNDYMRARSLVAETDVPLFKEVMAGVDKKMAHFKKDLTTRLIDSQLNYEEQSKMIKYLKILDPDSDPLWHCITSSHQHLDTILWNLQKNHHEKAMADEKQRSNGRFLIVETNHRQVFITETVSNLMAKLQRFWKLVTNYTSSDDRSAQTHEDVNQMLIGTINVSSWLLLNALVPDSLPDEVMKKYGDQFVVWPKATKEIERNTLFQSLKALRGLVSFLLECQFTSQHVQPLTELCMTVRLKAVSNIVDKGVNAIADLSKKENWQQREFISKGVCKTGLPDVFENELMYSGNYVFSFRRSIIDVFAGLIVSVRGCFNTLLDLKGDRRPNQLDLDGKENRQQEGERRGQMTIKKLLISICNVEYIADTSLKNIGRRMEENGVKYADVILENARSRLMEYRQRLVSIYNQIKCANFQTLIRSANYDYLPDEDISDFAKEIIMCCVLEQAELEVNAPQLTQECLQHAVQYAFQQLIMHLKDHPPRDVDSTTQCVIDMSGLEQALGPFLSLDTRTILNAHRAQLVEHLDQGKLQRCMNNLRDSLRIALESLEASGRDDLNASNI</sequence>
<dbReference type="GO" id="GO:0000145">
    <property type="term" value="C:exocyst"/>
    <property type="evidence" value="ECO:0007669"/>
    <property type="project" value="UniProtKB-UniRule"/>
</dbReference>
<keyword evidence="6" id="KW-0863">Zinc-finger</keyword>
<dbReference type="Pfam" id="PF00105">
    <property type="entry name" value="zf-C4"/>
    <property type="match status" value="1"/>
</dbReference>
<dbReference type="GO" id="GO:0006357">
    <property type="term" value="P:regulation of transcription by RNA polymerase II"/>
    <property type="evidence" value="ECO:0007669"/>
    <property type="project" value="UniProtKB-ARBA"/>
</dbReference>
<dbReference type="Gene3D" id="3.30.50.10">
    <property type="entry name" value="Erythroid Transcription Factor GATA-1, subunit A"/>
    <property type="match status" value="1"/>
</dbReference>
<comment type="similarity">
    <text evidence="2 13">Belongs to the SEC5 family.</text>
</comment>
<dbReference type="PROSITE" id="PS00031">
    <property type="entry name" value="NUCLEAR_REC_DBD_1"/>
    <property type="match status" value="1"/>
</dbReference>
<dbReference type="GO" id="GO:0015031">
    <property type="term" value="P:protein transport"/>
    <property type="evidence" value="ECO:0007669"/>
    <property type="project" value="UniProtKB-KW"/>
</dbReference>
<name>A0AA36CLA1_9BILA</name>
<evidence type="ECO:0000256" key="3">
    <source>
        <dbReference type="ARBA" id="ARBA00022448"/>
    </source>
</evidence>
<dbReference type="SUPFAM" id="SSF57716">
    <property type="entry name" value="Glucocorticoid receptor-like (DNA-binding domain)"/>
    <property type="match status" value="1"/>
</dbReference>
<evidence type="ECO:0000256" key="10">
    <source>
        <dbReference type="ARBA" id="ARBA00023163"/>
    </source>
</evidence>